<sequence>MDLKEIKFDAIPAALLAYSLEKILSSMLLMIGFIFALTAPFLMVEIVVQVSTAKICLRFVLLWVSHRLSLRSKSRPSAKLPQNSQLLQLTTRLFPLLIPVLQSKLLIPPEKNNTVRV</sequence>
<organism evidence="1 2">
    <name type="scientific">Caerostris extrusa</name>
    <name type="common">Bark spider</name>
    <name type="synonym">Caerostris bankana</name>
    <dbReference type="NCBI Taxonomy" id="172846"/>
    <lineage>
        <taxon>Eukaryota</taxon>
        <taxon>Metazoa</taxon>
        <taxon>Ecdysozoa</taxon>
        <taxon>Arthropoda</taxon>
        <taxon>Chelicerata</taxon>
        <taxon>Arachnida</taxon>
        <taxon>Araneae</taxon>
        <taxon>Araneomorphae</taxon>
        <taxon>Entelegynae</taxon>
        <taxon>Araneoidea</taxon>
        <taxon>Araneidae</taxon>
        <taxon>Caerostris</taxon>
    </lineage>
</organism>
<dbReference type="Proteomes" id="UP001054945">
    <property type="component" value="Unassembled WGS sequence"/>
</dbReference>
<name>A0AAV4VTI9_CAEEX</name>
<evidence type="ECO:0000313" key="2">
    <source>
        <dbReference type="Proteomes" id="UP001054945"/>
    </source>
</evidence>
<reference evidence="1 2" key="1">
    <citation type="submission" date="2021-06" db="EMBL/GenBank/DDBJ databases">
        <title>Caerostris extrusa draft genome.</title>
        <authorList>
            <person name="Kono N."/>
            <person name="Arakawa K."/>
        </authorList>
    </citation>
    <scope>NUCLEOTIDE SEQUENCE [LARGE SCALE GENOMIC DNA]</scope>
</reference>
<dbReference type="EMBL" id="BPLR01015098">
    <property type="protein sequence ID" value="GIY73557.1"/>
    <property type="molecule type" value="Genomic_DNA"/>
</dbReference>
<proteinExistence type="predicted"/>
<gene>
    <name evidence="1" type="ORF">CEXT_30081</name>
</gene>
<evidence type="ECO:0000313" key="1">
    <source>
        <dbReference type="EMBL" id="GIY73557.1"/>
    </source>
</evidence>
<comment type="caution">
    <text evidence="1">The sequence shown here is derived from an EMBL/GenBank/DDBJ whole genome shotgun (WGS) entry which is preliminary data.</text>
</comment>
<accession>A0AAV4VTI9</accession>
<keyword evidence="2" id="KW-1185">Reference proteome</keyword>
<protein>
    <submittedName>
        <fullName evidence="1">Uncharacterized protein</fullName>
    </submittedName>
</protein>
<dbReference type="AlphaFoldDB" id="A0AAV4VTI9"/>